<accession>A0ABQ8K6D3</accession>
<protein>
    <submittedName>
        <fullName evidence="2">Uncharacterized protein</fullName>
    </submittedName>
</protein>
<dbReference type="Proteomes" id="UP000814176">
    <property type="component" value="Unassembled WGS sequence"/>
</dbReference>
<keyword evidence="3" id="KW-1185">Reference proteome</keyword>
<proteinExistence type="predicted"/>
<name>A0ABQ8K6D3_9APHY</name>
<dbReference type="RefSeq" id="XP_047775102.1">
    <property type="nucleotide sequence ID" value="XM_047924812.1"/>
</dbReference>
<sequence>MTLLRAAGQDAKITTLLLRDGTIYFGAILVVDVLQAAGQYTEVLSVFDAFPGSLTAVILSHLLLNLRNAANPAEGTTSAFMSELNFSGPHSLGGSIVFQEDDNEEMVDEEFMDGEVAGDTPDGDGQGNTFISGAGNV</sequence>
<gene>
    <name evidence="2" type="ORF">C8Q71DRAFT_779602</name>
</gene>
<feature type="region of interest" description="Disordered" evidence="1">
    <location>
        <begin position="118"/>
        <end position="137"/>
    </location>
</feature>
<evidence type="ECO:0000256" key="1">
    <source>
        <dbReference type="SAM" id="MobiDB-lite"/>
    </source>
</evidence>
<reference evidence="2 3" key="1">
    <citation type="journal article" date="2021" name="Environ. Microbiol.">
        <title>Gene family expansions and transcriptome signatures uncover fungal adaptations to wood decay.</title>
        <authorList>
            <person name="Hage H."/>
            <person name="Miyauchi S."/>
            <person name="Viragh M."/>
            <person name="Drula E."/>
            <person name="Min B."/>
            <person name="Chaduli D."/>
            <person name="Navarro D."/>
            <person name="Favel A."/>
            <person name="Norest M."/>
            <person name="Lesage-Meessen L."/>
            <person name="Balint B."/>
            <person name="Merenyi Z."/>
            <person name="de Eugenio L."/>
            <person name="Morin E."/>
            <person name="Martinez A.T."/>
            <person name="Baldrian P."/>
            <person name="Stursova M."/>
            <person name="Martinez M.J."/>
            <person name="Novotny C."/>
            <person name="Magnuson J.K."/>
            <person name="Spatafora J.W."/>
            <person name="Maurice S."/>
            <person name="Pangilinan J."/>
            <person name="Andreopoulos W."/>
            <person name="LaButti K."/>
            <person name="Hundley H."/>
            <person name="Na H."/>
            <person name="Kuo A."/>
            <person name="Barry K."/>
            <person name="Lipzen A."/>
            <person name="Henrissat B."/>
            <person name="Riley R."/>
            <person name="Ahrendt S."/>
            <person name="Nagy L.G."/>
            <person name="Grigoriev I.V."/>
            <person name="Martin F."/>
            <person name="Rosso M.N."/>
        </authorList>
    </citation>
    <scope>NUCLEOTIDE SEQUENCE [LARGE SCALE GENOMIC DNA]</scope>
    <source>
        <strain evidence="2 3">CIRM-BRFM 1785</strain>
    </source>
</reference>
<comment type="caution">
    <text evidence="2">The sequence shown here is derived from an EMBL/GenBank/DDBJ whole genome shotgun (WGS) entry which is preliminary data.</text>
</comment>
<evidence type="ECO:0000313" key="3">
    <source>
        <dbReference type="Proteomes" id="UP000814176"/>
    </source>
</evidence>
<dbReference type="EMBL" id="JADCUA010000023">
    <property type="protein sequence ID" value="KAH9832056.1"/>
    <property type="molecule type" value="Genomic_DNA"/>
</dbReference>
<dbReference type="GeneID" id="72005544"/>
<evidence type="ECO:0000313" key="2">
    <source>
        <dbReference type="EMBL" id="KAH9832056.1"/>
    </source>
</evidence>
<organism evidence="2 3">
    <name type="scientific">Rhodofomes roseus</name>
    <dbReference type="NCBI Taxonomy" id="34475"/>
    <lineage>
        <taxon>Eukaryota</taxon>
        <taxon>Fungi</taxon>
        <taxon>Dikarya</taxon>
        <taxon>Basidiomycota</taxon>
        <taxon>Agaricomycotina</taxon>
        <taxon>Agaricomycetes</taxon>
        <taxon>Polyporales</taxon>
        <taxon>Rhodofomes</taxon>
    </lineage>
</organism>